<dbReference type="PANTHER" id="PTHR39610">
    <property type="entry name" value="BZIP DOMAIN-CONTAINING PROTEIN-RELATED"/>
    <property type="match status" value="1"/>
</dbReference>
<keyword evidence="3" id="KW-1185">Reference proteome</keyword>
<feature type="compositionally biased region" description="Low complexity" evidence="1">
    <location>
        <begin position="102"/>
        <end position="113"/>
    </location>
</feature>
<dbReference type="AlphaFoldDB" id="A0A1L9RBW3"/>
<reference evidence="3" key="1">
    <citation type="journal article" date="2017" name="Genome Biol.">
        <title>Comparative genomics reveals high biological diversity and specific adaptations in the industrially and medically important fungal genus Aspergillus.</title>
        <authorList>
            <person name="de Vries R.P."/>
            <person name="Riley R."/>
            <person name="Wiebenga A."/>
            <person name="Aguilar-Osorio G."/>
            <person name="Amillis S."/>
            <person name="Uchima C.A."/>
            <person name="Anderluh G."/>
            <person name="Asadollahi M."/>
            <person name="Askin M."/>
            <person name="Barry K."/>
            <person name="Battaglia E."/>
            <person name="Bayram O."/>
            <person name="Benocci T."/>
            <person name="Braus-Stromeyer S.A."/>
            <person name="Caldana C."/>
            <person name="Canovas D."/>
            <person name="Cerqueira G.C."/>
            <person name="Chen F."/>
            <person name="Chen W."/>
            <person name="Choi C."/>
            <person name="Clum A."/>
            <person name="Dos Santos R.A."/>
            <person name="Damasio A.R."/>
            <person name="Diallinas G."/>
            <person name="Emri T."/>
            <person name="Fekete E."/>
            <person name="Flipphi M."/>
            <person name="Freyberg S."/>
            <person name="Gallo A."/>
            <person name="Gournas C."/>
            <person name="Habgood R."/>
            <person name="Hainaut M."/>
            <person name="Harispe M.L."/>
            <person name="Henrissat B."/>
            <person name="Hilden K.S."/>
            <person name="Hope R."/>
            <person name="Hossain A."/>
            <person name="Karabika E."/>
            <person name="Karaffa L."/>
            <person name="Karanyi Z."/>
            <person name="Krasevec N."/>
            <person name="Kuo A."/>
            <person name="Kusch H."/>
            <person name="LaButti K."/>
            <person name="Lagendijk E.L."/>
            <person name="Lapidus A."/>
            <person name="Levasseur A."/>
            <person name="Lindquist E."/>
            <person name="Lipzen A."/>
            <person name="Logrieco A.F."/>
            <person name="MacCabe A."/>
            <person name="Maekelae M.R."/>
            <person name="Malavazi I."/>
            <person name="Melin P."/>
            <person name="Meyer V."/>
            <person name="Mielnichuk N."/>
            <person name="Miskei M."/>
            <person name="Molnar A.P."/>
            <person name="Mule G."/>
            <person name="Ngan C.Y."/>
            <person name="Orejas M."/>
            <person name="Orosz E."/>
            <person name="Ouedraogo J.P."/>
            <person name="Overkamp K.M."/>
            <person name="Park H.-S."/>
            <person name="Perrone G."/>
            <person name="Piumi F."/>
            <person name="Punt P.J."/>
            <person name="Ram A.F."/>
            <person name="Ramon A."/>
            <person name="Rauscher S."/>
            <person name="Record E."/>
            <person name="Riano-Pachon D.M."/>
            <person name="Robert V."/>
            <person name="Roehrig J."/>
            <person name="Ruller R."/>
            <person name="Salamov A."/>
            <person name="Salih N.S."/>
            <person name="Samson R.A."/>
            <person name="Sandor E."/>
            <person name="Sanguinetti M."/>
            <person name="Schuetze T."/>
            <person name="Sepcic K."/>
            <person name="Shelest E."/>
            <person name="Sherlock G."/>
            <person name="Sophianopoulou V."/>
            <person name="Squina F.M."/>
            <person name="Sun H."/>
            <person name="Susca A."/>
            <person name="Todd R.B."/>
            <person name="Tsang A."/>
            <person name="Unkles S.E."/>
            <person name="van de Wiele N."/>
            <person name="van Rossen-Uffink D."/>
            <person name="Oliveira J.V."/>
            <person name="Vesth T.C."/>
            <person name="Visser J."/>
            <person name="Yu J.-H."/>
            <person name="Zhou M."/>
            <person name="Andersen M.R."/>
            <person name="Archer D.B."/>
            <person name="Baker S.E."/>
            <person name="Benoit I."/>
            <person name="Brakhage A.A."/>
            <person name="Braus G.H."/>
            <person name="Fischer R."/>
            <person name="Frisvad J.C."/>
            <person name="Goldman G.H."/>
            <person name="Houbraken J."/>
            <person name="Oakley B."/>
            <person name="Pocsi I."/>
            <person name="Scazzocchio C."/>
            <person name="Seiboth B."/>
            <person name="vanKuyk P.A."/>
            <person name="Wortman J."/>
            <person name="Dyer P.S."/>
            <person name="Grigoriev I.V."/>
        </authorList>
    </citation>
    <scope>NUCLEOTIDE SEQUENCE [LARGE SCALE GENOMIC DNA]</scope>
    <source>
        <strain evidence="3">DTO 134E9</strain>
    </source>
</reference>
<accession>A0A1L9RBW3</accession>
<dbReference type="OrthoDB" id="5407781at2759"/>
<name>A0A1L9RBW3_ASPWE</name>
<gene>
    <name evidence="2" type="ORF">ASPWEDRAFT_71673</name>
</gene>
<feature type="region of interest" description="Disordered" evidence="1">
    <location>
        <begin position="102"/>
        <end position="203"/>
    </location>
</feature>
<dbReference type="RefSeq" id="XP_040686065.1">
    <property type="nucleotide sequence ID" value="XM_040839193.1"/>
</dbReference>
<dbReference type="Proteomes" id="UP000184383">
    <property type="component" value="Unassembled WGS sequence"/>
</dbReference>
<feature type="compositionally biased region" description="Low complexity" evidence="1">
    <location>
        <begin position="232"/>
        <end position="250"/>
    </location>
</feature>
<evidence type="ECO:0000313" key="2">
    <source>
        <dbReference type="EMBL" id="OJJ32388.1"/>
    </source>
</evidence>
<dbReference type="PANTHER" id="PTHR39610:SF2">
    <property type="entry name" value="BZIP DOMAIN-CONTAINING PROTEIN"/>
    <property type="match status" value="1"/>
</dbReference>
<feature type="compositionally biased region" description="Low complexity" evidence="1">
    <location>
        <begin position="142"/>
        <end position="168"/>
    </location>
</feature>
<organism evidence="2 3">
    <name type="scientific">Aspergillus wentii DTO 134E9</name>
    <dbReference type="NCBI Taxonomy" id="1073089"/>
    <lineage>
        <taxon>Eukaryota</taxon>
        <taxon>Fungi</taxon>
        <taxon>Dikarya</taxon>
        <taxon>Ascomycota</taxon>
        <taxon>Pezizomycotina</taxon>
        <taxon>Eurotiomycetes</taxon>
        <taxon>Eurotiomycetidae</taxon>
        <taxon>Eurotiales</taxon>
        <taxon>Aspergillaceae</taxon>
        <taxon>Aspergillus</taxon>
        <taxon>Aspergillus subgen. Cremei</taxon>
    </lineage>
</organism>
<proteinExistence type="predicted"/>
<feature type="region of interest" description="Disordered" evidence="1">
    <location>
        <begin position="1"/>
        <end position="71"/>
    </location>
</feature>
<evidence type="ECO:0000313" key="3">
    <source>
        <dbReference type="Proteomes" id="UP000184383"/>
    </source>
</evidence>
<protein>
    <submittedName>
        <fullName evidence="2">Uncharacterized protein</fullName>
    </submittedName>
</protein>
<dbReference type="GeneID" id="63755041"/>
<sequence length="269" mass="29035">MTDSHPSRSSHRTVPSVSERRRSAAGTSLNLHDSEDHRSSIGHAFRTASPTSSTLGGSPILTGDPHHHRAPSLGELHQELEQEQEAQVNRLLQMIRSQQTQLQQLQQQQSSSQPHQTAAIDDSSDERSNSFPSIPPMPPAGSRASISQLSLSSRRPSRPSSQNASPSLRPRASVESWRGPDGLEGFTGTGDSQRSGRDESAFYQTEAAMLSRENQMLRQRIRDLERHIGELTTSSTTQSGSGAATEAAETADPHASTGVGSTNETANKT</sequence>
<feature type="region of interest" description="Disordered" evidence="1">
    <location>
        <begin position="229"/>
        <end position="269"/>
    </location>
</feature>
<dbReference type="VEuPathDB" id="FungiDB:ASPWEDRAFT_71673"/>
<evidence type="ECO:0000256" key="1">
    <source>
        <dbReference type="SAM" id="MobiDB-lite"/>
    </source>
</evidence>
<feature type="compositionally biased region" description="Polar residues" evidence="1">
    <location>
        <begin position="258"/>
        <end position="269"/>
    </location>
</feature>
<dbReference type="EMBL" id="KV878215">
    <property type="protein sequence ID" value="OJJ32388.1"/>
    <property type="molecule type" value="Genomic_DNA"/>
</dbReference>